<keyword evidence="3" id="KW-1185">Reference proteome</keyword>
<comment type="caution">
    <text evidence="2">The sequence shown here is derived from an EMBL/GenBank/DDBJ whole genome shotgun (WGS) entry which is preliminary data.</text>
</comment>
<keyword evidence="1" id="KW-1133">Transmembrane helix</keyword>
<dbReference type="Proteomes" id="UP001501710">
    <property type="component" value="Unassembled WGS sequence"/>
</dbReference>
<reference evidence="3" key="1">
    <citation type="journal article" date="2019" name="Int. J. Syst. Evol. Microbiol.">
        <title>The Global Catalogue of Microorganisms (GCM) 10K type strain sequencing project: providing services to taxonomists for standard genome sequencing and annotation.</title>
        <authorList>
            <consortium name="The Broad Institute Genomics Platform"/>
            <consortium name="The Broad Institute Genome Sequencing Center for Infectious Disease"/>
            <person name="Wu L."/>
            <person name="Ma J."/>
        </authorList>
    </citation>
    <scope>NUCLEOTIDE SEQUENCE [LARGE SCALE GENOMIC DNA]</scope>
    <source>
        <strain evidence="3">JCM 17440</strain>
    </source>
</reference>
<keyword evidence="1" id="KW-0472">Membrane</keyword>
<evidence type="ECO:0000313" key="3">
    <source>
        <dbReference type="Proteomes" id="UP001501710"/>
    </source>
</evidence>
<proteinExistence type="predicted"/>
<accession>A0ABP8CFL4</accession>
<protein>
    <submittedName>
        <fullName evidence="2">Uncharacterized protein</fullName>
    </submittedName>
</protein>
<name>A0ABP8CFL4_9ACTN</name>
<evidence type="ECO:0000313" key="2">
    <source>
        <dbReference type="EMBL" id="GAA4238671.1"/>
    </source>
</evidence>
<sequence>MGGRVQRLDDDQIEQILAMVDASAAAVAPDEREDSFDDYADLMRHEHVLPGTETQPVDPSAAGIADSFIFLGMGLAFLGQVAFNVLNIATDMAIERGVESAAAFLRRKIRKETDPDPAEEITRRILLHAELPPEVDVQELRLVITIQVTVIQTGTEQQPPTP</sequence>
<organism evidence="2 3">
    <name type="scientific">Actinomadura meridiana</name>
    <dbReference type="NCBI Taxonomy" id="559626"/>
    <lineage>
        <taxon>Bacteria</taxon>
        <taxon>Bacillati</taxon>
        <taxon>Actinomycetota</taxon>
        <taxon>Actinomycetes</taxon>
        <taxon>Streptosporangiales</taxon>
        <taxon>Thermomonosporaceae</taxon>
        <taxon>Actinomadura</taxon>
    </lineage>
</organism>
<dbReference type="EMBL" id="BAABAS010000020">
    <property type="protein sequence ID" value="GAA4238671.1"/>
    <property type="molecule type" value="Genomic_DNA"/>
</dbReference>
<gene>
    <name evidence="2" type="ORF">GCM10022254_55560</name>
</gene>
<feature type="transmembrane region" description="Helical" evidence="1">
    <location>
        <begin position="68"/>
        <end position="86"/>
    </location>
</feature>
<keyword evidence="1" id="KW-0812">Transmembrane</keyword>
<evidence type="ECO:0000256" key="1">
    <source>
        <dbReference type="SAM" id="Phobius"/>
    </source>
</evidence>